<evidence type="ECO:0000313" key="1">
    <source>
        <dbReference type="EMBL" id="MDB7085818.1"/>
    </source>
</evidence>
<accession>A0AB35IQE7</accession>
<dbReference type="RefSeq" id="WP_272019332.1">
    <property type="nucleotide sequence ID" value="NZ_JAQLKE010000056.1"/>
</dbReference>
<protein>
    <submittedName>
        <fullName evidence="1">Uncharacterized protein</fullName>
    </submittedName>
</protein>
<dbReference type="EMBL" id="JAQLKE010000056">
    <property type="protein sequence ID" value="MDB7085818.1"/>
    <property type="molecule type" value="Genomic_DNA"/>
</dbReference>
<dbReference type="Proteomes" id="UP001211987">
    <property type="component" value="Unassembled WGS sequence"/>
</dbReference>
<reference evidence="1" key="1">
    <citation type="submission" date="2023-01" db="EMBL/GenBank/DDBJ databases">
        <title>Human gut microbiome strain richness.</title>
        <authorList>
            <person name="Chen-Liaw A."/>
        </authorList>
    </citation>
    <scope>NUCLEOTIDE SEQUENCE</scope>
    <source>
        <strain evidence="1">1001217st2_G6_1001217B_191108</strain>
    </source>
</reference>
<comment type="caution">
    <text evidence="1">The sequence shown here is derived from an EMBL/GenBank/DDBJ whole genome shotgun (WGS) entry which is preliminary data.</text>
</comment>
<sequence length="156" mass="18154">MERQRYTFLICSVLIDRDYTKVTQCKLDIKQAGELICYHALIIEDNNQKKNCLQKCIDIIIPEFNTWFKTKYSKTYITALKKFGSSYNLANANLTHLKKVLKHKNSRLHAEIDTSSLRDNAKKSIGENSEVITLEIKMLIKNIELLTSRLKTIDKK</sequence>
<proteinExistence type="predicted"/>
<evidence type="ECO:0000313" key="2">
    <source>
        <dbReference type="Proteomes" id="UP001211987"/>
    </source>
</evidence>
<organism evidence="1 2">
    <name type="scientific">Thomasclavelia ramosa</name>
    <dbReference type="NCBI Taxonomy" id="1547"/>
    <lineage>
        <taxon>Bacteria</taxon>
        <taxon>Bacillati</taxon>
        <taxon>Bacillota</taxon>
        <taxon>Erysipelotrichia</taxon>
        <taxon>Erysipelotrichales</taxon>
        <taxon>Coprobacillaceae</taxon>
        <taxon>Thomasclavelia</taxon>
    </lineage>
</organism>
<name>A0AB35IQE7_9FIRM</name>
<gene>
    <name evidence="1" type="ORF">PM738_18720</name>
</gene>
<dbReference type="AlphaFoldDB" id="A0AB35IQE7"/>